<dbReference type="PROSITE" id="PS50011">
    <property type="entry name" value="PROTEIN_KINASE_DOM"/>
    <property type="match status" value="1"/>
</dbReference>
<feature type="compositionally biased region" description="Low complexity" evidence="11">
    <location>
        <begin position="516"/>
        <end position="530"/>
    </location>
</feature>
<feature type="compositionally biased region" description="Basic residues" evidence="11">
    <location>
        <begin position="651"/>
        <end position="661"/>
    </location>
</feature>
<dbReference type="InterPro" id="IPR050117">
    <property type="entry name" value="MAPK"/>
</dbReference>
<dbReference type="InterPro" id="IPR008271">
    <property type="entry name" value="Ser/Thr_kinase_AS"/>
</dbReference>
<dbReference type="InterPro" id="IPR011009">
    <property type="entry name" value="Kinase-like_dom_sf"/>
</dbReference>
<comment type="activity regulation">
    <text evidence="10">Activated by threonine and tyrosine phosphorylation.</text>
</comment>
<dbReference type="FunFam" id="1.10.510.10:FF:000238">
    <property type="entry name" value="Mitogen-activated protein kinase"/>
    <property type="match status" value="1"/>
</dbReference>
<dbReference type="InterPro" id="IPR017441">
    <property type="entry name" value="Protein_kinase_ATP_BS"/>
</dbReference>
<sequence length="937" mass="107786">MAERQANAQERRIHELDQNVERYFEVRKRLGKGAYGIVWKATDKRKKDTVALKKIYDAFRDETDAQRTYREVVFLRAFRHHPNIIRMLDIFKAANNLDFYLVFEFMDSDLHNVIKKGDVLKDIHKRFVMYQLINAIKYMHSGNVIHRDLKPSNILIDSKCRLKVADFGLARTLCPKRRNNSAYDSKDELENEAMLTDYVATRWYRAPEILVASRKYTKGIDMWSLGCILGEMIRQKPLFQGTSTINQIEKIVNALPDVTDRDIESIGSSFGSVLLSKKIVRDRRYSLDEMLRNCCDDAMSLVKSLLVLDPDGRLTAKEAIGHSYVHRFRTASANMDMRTDIKPPLDDDVRYGINDYRTTLYEMIAPEIRSSARHKEAASQVATPTSASDMITTRPMRSISKSKQTGSNLNDASSVFTKSWVEDQRKQQQQHRDKRAPQSSENNQQQQPQQQSQQQPQQPQQQQPQQQQPHQATRPGSCFNAEAGSGALRRELAAVVATAPRSVSGGLWQSTVVAAQPKLQPSPGQQQQQQRRWNEPVPVPGPLPMPVSAPEVDTTPATTQLRTRVRKLRKDCKERRQTKPKEEQQQQQQQQQLKQQPRAKQEVKAQLQEQPLLTDHKTVDLALAIERLKIEHHELQQKRHKILEQEEKEKKKQTRKGHRKHSTDGDTYYTPKESVQEEPKVLHGSAAFVCYKSRLSRMEEDMAKCKQQLFHYVQDNEQLLHEQSVRHHVEQLLHSTSTSSASTTSSPLAGMAQTTNELTLQATLKRDQNQLNLGHLKLERDRQKQLQLREFLARDDNNANAYELPNLSNVYKVSSRHAQLLPTTASATTTAAATQSQSSPETLPNSMVNDALKTFIDRVDSTLNNSRAQRNRQPIVATNNIYSCYFPENKSEVSAHNRVQHQLQQQQPYERIRIQEANFYKDFEMANFDESTHICRK</sequence>
<feature type="domain" description="Protein kinase" evidence="12">
    <location>
        <begin position="24"/>
        <end position="325"/>
    </location>
</feature>
<dbReference type="Pfam" id="PF00069">
    <property type="entry name" value="Pkinase"/>
    <property type="match status" value="1"/>
</dbReference>
<dbReference type="InterPro" id="IPR003527">
    <property type="entry name" value="MAP_kinase_CS"/>
</dbReference>
<accession>A0A6P8WYK2</accession>
<comment type="catalytic activity">
    <reaction evidence="7 10">
        <text>L-threonyl-[protein] + ATP = O-phospho-L-threonyl-[protein] + ADP + H(+)</text>
        <dbReference type="Rhea" id="RHEA:46608"/>
        <dbReference type="Rhea" id="RHEA-COMP:11060"/>
        <dbReference type="Rhea" id="RHEA-COMP:11605"/>
        <dbReference type="ChEBI" id="CHEBI:15378"/>
        <dbReference type="ChEBI" id="CHEBI:30013"/>
        <dbReference type="ChEBI" id="CHEBI:30616"/>
        <dbReference type="ChEBI" id="CHEBI:61977"/>
        <dbReference type="ChEBI" id="CHEBI:456216"/>
        <dbReference type="EC" id="2.7.11.24"/>
    </reaction>
</comment>
<evidence type="ECO:0000256" key="10">
    <source>
        <dbReference type="RuleBase" id="RU361165"/>
    </source>
</evidence>
<feature type="region of interest" description="Disordered" evidence="11">
    <location>
        <begin position="371"/>
        <end position="482"/>
    </location>
</feature>
<feature type="binding site" evidence="9">
    <location>
        <position position="53"/>
    </location>
    <ligand>
        <name>ATP</name>
        <dbReference type="ChEBI" id="CHEBI:30616"/>
    </ligand>
</feature>
<dbReference type="RefSeq" id="XP_051857864.1">
    <property type="nucleotide sequence ID" value="XM_052001904.1"/>
</dbReference>
<keyword evidence="13" id="KW-1185">Reference proteome</keyword>
<protein>
    <recommendedName>
        <fullName evidence="1 10">Mitogen-activated protein kinase</fullName>
        <ecNumber evidence="1 10">2.7.11.24</ecNumber>
    </recommendedName>
</protein>
<dbReference type="PROSITE" id="PS00108">
    <property type="entry name" value="PROTEIN_KINASE_ST"/>
    <property type="match status" value="1"/>
</dbReference>
<dbReference type="GO" id="GO:0005524">
    <property type="term" value="F:ATP binding"/>
    <property type="evidence" value="ECO:0007669"/>
    <property type="project" value="UniProtKB-UniRule"/>
</dbReference>
<dbReference type="OrthoDB" id="192887at2759"/>
<proteinExistence type="inferred from homology"/>
<dbReference type="CDD" id="cd07852">
    <property type="entry name" value="STKc_MAPK15-like"/>
    <property type="match status" value="1"/>
</dbReference>
<evidence type="ECO:0000313" key="13">
    <source>
        <dbReference type="Proteomes" id="UP000515160"/>
    </source>
</evidence>
<evidence type="ECO:0000256" key="5">
    <source>
        <dbReference type="ARBA" id="ARBA00022777"/>
    </source>
</evidence>
<dbReference type="PROSITE" id="PS00107">
    <property type="entry name" value="PROTEIN_KINASE_ATP"/>
    <property type="match status" value="1"/>
</dbReference>
<evidence type="ECO:0000256" key="11">
    <source>
        <dbReference type="SAM" id="MobiDB-lite"/>
    </source>
</evidence>
<dbReference type="PANTHER" id="PTHR24055">
    <property type="entry name" value="MITOGEN-ACTIVATED PROTEIN KINASE"/>
    <property type="match status" value="1"/>
</dbReference>
<dbReference type="GO" id="GO:0036064">
    <property type="term" value="C:ciliary basal body"/>
    <property type="evidence" value="ECO:0007669"/>
    <property type="project" value="UniProtKB-ARBA"/>
</dbReference>
<evidence type="ECO:0000256" key="4">
    <source>
        <dbReference type="ARBA" id="ARBA00022741"/>
    </source>
</evidence>
<keyword evidence="6 9" id="KW-0067">ATP-binding</keyword>
<evidence type="ECO:0000256" key="1">
    <source>
        <dbReference type="ARBA" id="ARBA00012411"/>
    </source>
</evidence>
<feature type="compositionally biased region" description="Low complexity" evidence="11">
    <location>
        <begin position="825"/>
        <end position="840"/>
    </location>
</feature>
<dbReference type="FunFam" id="3.30.200.20:FF:000166">
    <property type="entry name" value="Mitogen-activated protein kinase"/>
    <property type="match status" value="1"/>
</dbReference>
<evidence type="ECO:0000256" key="6">
    <source>
        <dbReference type="ARBA" id="ARBA00022840"/>
    </source>
</evidence>
<dbReference type="RefSeq" id="XP_051857865.1">
    <property type="nucleotide sequence ID" value="XM_052001905.1"/>
</dbReference>
<dbReference type="SMART" id="SM00220">
    <property type="entry name" value="S_TKc"/>
    <property type="match status" value="1"/>
</dbReference>
<comment type="cofactor">
    <cofactor evidence="10">
        <name>Mg(2+)</name>
        <dbReference type="ChEBI" id="CHEBI:18420"/>
    </cofactor>
</comment>
<feature type="region of interest" description="Disordered" evidence="11">
    <location>
        <begin position="642"/>
        <end position="677"/>
    </location>
</feature>
<dbReference type="Gene3D" id="3.30.200.20">
    <property type="entry name" value="Phosphorylase Kinase, domain 1"/>
    <property type="match status" value="1"/>
</dbReference>
<dbReference type="GeneID" id="117568172"/>
<feature type="compositionally biased region" description="Low complexity" evidence="11">
    <location>
        <begin position="585"/>
        <end position="598"/>
    </location>
</feature>
<dbReference type="EC" id="2.7.11.24" evidence="1 10"/>
<gene>
    <name evidence="14 15 16" type="primary">LOC117568172</name>
</gene>
<evidence type="ECO:0000313" key="14">
    <source>
        <dbReference type="RefSeq" id="XP_034104507.1"/>
    </source>
</evidence>
<comment type="catalytic activity">
    <reaction evidence="8">
        <text>L-seryl-[protein] + ATP = O-phospho-L-seryl-[protein] + ADP + H(+)</text>
        <dbReference type="Rhea" id="RHEA:17989"/>
        <dbReference type="Rhea" id="RHEA-COMP:9863"/>
        <dbReference type="Rhea" id="RHEA-COMP:11604"/>
        <dbReference type="ChEBI" id="CHEBI:15378"/>
        <dbReference type="ChEBI" id="CHEBI:29999"/>
        <dbReference type="ChEBI" id="CHEBI:30616"/>
        <dbReference type="ChEBI" id="CHEBI:83421"/>
        <dbReference type="ChEBI" id="CHEBI:456216"/>
        <dbReference type="EC" id="2.7.11.24"/>
    </reaction>
</comment>
<evidence type="ECO:0000313" key="15">
    <source>
        <dbReference type="RefSeq" id="XP_051857864.1"/>
    </source>
</evidence>
<evidence type="ECO:0000256" key="8">
    <source>
        <dbReference type="ARBA" id="ARBA00048312"/>
    </source>
</evidence>
<evidence type="ECO:0000256" key="9">
    <source>
        <dbReference type="PROSITE-ProRule" id="PRU10141"/>
    </source>
</evidence>
<evidence type="ECO:0000256" key="7">
    <source>
        <dbReference type="ARBA" id="ARBA00047592"/>
    </source>
</evidence>
<feature type="region of interest" description="Disordered" evidence="11">
    <location>
        <begin position="516"/>
        <end position="608"/>
    </location>
</feature>
<evidence type="ECO:0000259" key="12">
    <source>
        <dbReference type="PROSITE" id="PS50011"/>
    </source>
</evidence>
<keyword evidence="4 9" id="KW-0547">Nucleotide-binding</keyword>
<feature type="region of interest" description="Disordered" evidence="11">
    <location>
        <begin position="825"/>
        <end position="846"/>
    </location>
</feature>
<feature type="compositionally biased region" description="Polar residues" evidence="11">
    <location>
        <begin position="399"/>
        <end position="417"/>
    </location>
</feature>
<feature type="compositionally biased region" description="Low complexity" evidence="11">
    <location>
        <begin position="444"/>
        <end position="471"/>
    </location>
</feature>
<feature type="compositionally biased region" description="Basic and acidic residues" evidence="11">
    <location>
        <begin position="571"/>
        <end position="584"/>
    </location>
</feature>
<dbReference type="RefSeq" id="XP_034104507.1">
    <property type="nucleotide sequence ID" value="XM_034248616.2"/>
</dbReference>
<comment type="similarity">
    <text evidence="10">Belongs to the protein kinase superfamily. Ser/Thr protein kinase family. MAP kinase subfamily.</text>
</comment>
<evidence type="ECO:0000256" key="2">
    <source>
        <dbReference type="ARBA" id="ARBA00022527"/>
    </source>
</evidence>
<feature type="compositionally biased region" description="Polar residues" evidence="11">
    <location>
        <begin position="380"/>
        <end position="391"/>
    </location>
</feature>
<name>A0A6P8WYK2_DROAB</name>
<keyword evidence="3 10" id="KW-0808">Transferase</keyword>
<dbReference type="Proteomes" id="UP000515160">
    <property type="component" value="Chromosome X"/>
</dbReference>
<dbReference type="Gene3D" id="1.10.510.10">
    <property type="entry name" value="Transferase(Phosphotransferase) domain 1"/>
    <property type="match status" value="1"/>
</dbReference>
<dbReference type="GO" id="GO:0004707">
    <property type="term" value="F:MAP kinase activity"/>
    <property type="evidence" value="ECO:0007669"/>
    <property type="project" value="UniProtKB-EC"/>
</dbReference>
<keyword evidence="10" id="KW-0460">Magnesium</keyword>
<dbReference type="InterPro" id="IPR000719">
    <property type="entry name" value="Prot_kinase_dom"/>
</dbReference>
<evidence type="ECO:0000313" key="16">
    <source>
        <dbReference type="RefSeq" id="XP_051857865.1"/>
    </source>
</evidence>
<dbReference type="SUPFAM" id="SSF56112">
    <property type="entry name" value="Protein kinase-like (PK-like)"/>
    <property type="match status" value="1"/>
</dbReference>
<organism evidence="13 16">
    <name type="scientific">Drosophila albomicans</name>
    <name type="common">Fruit fly</name>
    <dbReference type="NCBI Taxonomy" id="7291"/>
    <lineage>
        <taxon>Eukaryota</taxon>
        <taxon>Metazoa</taxon>
        <taxon>Ecdysozoa</taxon>
        <taxon>Arthropoda</taxon>
        <taxon>Hexapoda</taxon>
        <taxon>Insecta</taxon>
        <taxon>Pterygota</taxon>
        <taxon>Neoptera</taxon>
        <taxon>Endopterygota</taxon>
        <taxon>Diptera</taxon>
        <taxon>Brachycera</taxon>
        <taxon>Muscomorpha</taxon>
        <taxon>Ephydroidea</taxon>
        <taxon>Drosophilidae</taxon>
        <taxon>Drosophila</taxon>
    </lineage>
</organism>
<keyword evidence="2 10" id="KW-0723">Serine/threonine-protein kinase</keyword>
<evidence type="ECO:0000256" key="3">
    <source>
        <dbReference type="ARBA" id="ARBA00022679"/>
    </source>
</evidence>
<reference evidence="14 15" key="1">
    <citation type="submission" date="2025-04" db="UniProtKB">
        <authorList>
            <consortium name="RefSeq"/>
        </authorList>
    </citation>
    <scope>IDENTIFICATION</scope>
    <source>
        <strain evidence="14 15">15112-1751.03</strain>
        <tissue evidence="14 15">Whole Adult</tissue>
    </source>
</reference>
<dbReference type="CTD" id="31877"/>
<dbReference type="AlphaFoldDB" id="A0A6P8WYK2"/>
<dbReference type="PROSITE" id="PS01351">
    <property type="entry name" value="MAPK"/>
    <property type="match status" value="1"/>
</dbReference>
<feature type="compositionally biased region" description="Pro residues" evidence="11">
    <location>
        <begin position="537"/>
        <end position="547"/>
    </location>
</feature>
<keyword evidence="5 10" id="KW-0418">Kinase</keyword>